<comment type="caution">
    <text evidence="4">The sequence shown here is derived from an EMBL/GenBank/DDBJ whole genome shotgun (WGS) entry which is preliminary data.</text>
</comment>
<evidence type="ECO:0000313" key="5">
    <source>
        <dbReference type="Proteomes" id="UP000624709"/>
    </source>
</evidence>
<dbReference type="PROSITE" id="PS50977">
    <property type="entry name" value="HTH_TETR_2"/>
    <property type="match status" value="1"/>
</dbReference>
<gene>
    <name evidence="4" type="ORF">Apa02nite_042440</name>
</gene>
<proteinExistence type="predicted"/>
<feature type="DNA-binding region" description="H-T-H motif" evidence="2">
    <location>
        <begin position="22"/>
        <end position="41"/>
    </location>
</feature>
<dbReference type="EMBL" id="BOMS01000057">
    <property type="protein sequence ID" value="GIE68136.1"/>
    <property type="molecule type" value="Genomic_DNA"/>
</dbReference>
<keyword evidence="1 2" id="KW-0238">DNA-binding</keyword>
<accession>A0ABQ4BBV1</accession>
<dbReference type="SUPFAM" id="SSF46689">
    <property type="entry name" value="Homeodomain-like"/>
    <property type="match status" value="1"/>
</dbReference>
<dbReference type="InterPro" id="IPR009057">
    <property type="entry name" value="Homeodomain-like_sf"/>
</dbReference>
<dbReference type="InterPro" id="IPR001647">
    <property type="entry name" value="HTH_TetR"/>
</dbReference>
<keyword evidence="5" id="KW-1185">Reference proteome</keyword>
<sequence>MLQAAITRVNSAGLTVSLDHISFEDVIREAGVSRSTAYRRWPYKDLFFADLLRELARGAAPASTTGTAAFERALADGLLAEGQALDRADRRHALLTEVLRRSADADFDAVRAATEWHTYLALQATFLSLPDGALREEIRAGLAAADRGFVERIGRSWAAVCAVFGYRPRPGSGAGFATIALQVTASLRGFVTMATVDPEAVTARLVADPSGTGAAEWTAAGLAVAAIAFTFLEPDPEFVWSADRLATLLGELGAQRPAAIFRDLRL</sequence>
<feature type="domain" description="HTH tetR-type" evidence="3">
    <location>
        <begin position="1"/>
        <end position="59"/>
    </location>
</feature>
<evidence type="ECO:0000256" key="2">
    <source>
        <dbReference type="PROSITE-ProRule" id="PRU00335"/>
    </source>
</evidence>
<protein>
    <recommendedName>
        <fullName evidence="3">HTH tetR-type domain-containing protein</fullName>
    </recommendedName>
</protein>
<evidence type="ECO:0000259" key="3">
    <source>
        <dbReference type="PROSITE" id="PS50977"/>
    </source>
</evidence>
<reference evidence="4 5" key="1">
    <citation type="submission" date="2021-01" db="EMBL/GenBank/DDBJ databases">
        <title>Whole genome shotgun sequence of Actinoplanes palleronii NBRC 14916.</title>
        <authorList>
            <person name="Komaki H."/>
            <person name="Tamura T."/>
        </authorList>
    </citation>
    <scope>NUCLEOTIDE SEQUENCE [LARGE SCALE GENOMIC DNA]</scope>
    <source>
        <strain evidence="4 5">NBRC 14916</strain>
    </source>
</reference>
<dbReference type="Gene3D" id="1.10.357.10">
    <property type="entry name" value="Tetracycline Repressor, domain 2"/>
    <property type="match status" value="1"/>
</dbReference>
<evidence type="ECO:0000313" key="4">
    <source>
        <dbReference type="EMBL" id="GIE68136.1"/>
    </source>
</evidence>
<organism evidence="4 5">
    <name type="scientific">Actinoplanes palleronii</name>
    <dbReference type="NCBI Taxonomy" id="113570"/>
    <lineage>
        <taxon>Bacteria</taxon>
        <taxon>Bacillati</taxon>
        <taxon>Actinomycetota</taxon>
        <taxon>Actinomycetes</taxon>
        <taxon>Micromonosporales</taxon>
        <taxon>Micromonosporaceae</taxon>
        <taxon>Actinoplanes</taxon>
    </lineage>
</organism>
<evidence type="ECO:0000256" key="1">
    <source>
        <dbReference type="ARBA" id="ARBA00023125"/>
    </source>
</evidence>
<name>A0ABQ4BBV1_9ACTN</name>
<dbReference type="Proteomes" id="UP000624709">
    <property type="component" value="Unassembled WGS sequence"/>
</dbReference>